<dbReference type="AlphaFoldDB" id="A0AAU9M5M0"/>
<dbReference type="EMBL" id="CAKMRJ010001112">
    <property type="protein sequence ID" value="CAH1421430.1"/>
    <property type="molecule type" value="Genomic_DNA"/>
</dbReference>
<accession>A0AAU9M5M0</accession>
<organism evidence="2 3">
    <name type="scientific">Lactuca virosa</name>
    <dbReference type="NCBI Taxonomy" id="75947"/>
    <lineage>
        <taxon>Eukaryota</taxon>
        <taxon>Viridiplantae</taxon>
        <taxon>Streptophyta</taxon>
        <taxon>Embryophyta</taxon>
        <taxon>Tracheophyta</taxon>
        <taxon>Spermatophyta</taxon>
        <taxon>Magnoliopsida</taxon>
        <taxon>eudicotyledons</taxon>
        <taxon>Gunneridae</taxon>
        <taxon>Pentapetalae</taxon>
        <taxon>asterids</taxon>
        <taxon>campanulids</taxon>
        <taxon>Asterales</taxon>
        <taxon>Asteraceae</taxon>
        <taxon>Cichorioideae</taxon>
        <taxon>Cichorieae</taxon>
        <taxon>Lactucinae</taxon>
        <taxon>Lactuca</taxon>
    </lineage>
</organism>
<name>A0AAU9M5M0_9ASTR</name>
<comment type="caution">
    <text evidence="2">The sequence shown here is derived from an EMBL/GenBank/DDBJ whole genome shotgun (WGS) entry which is preliminary data.</text>
</comment>
<evidence type="ECO:0000256" key="1">
    <source>
        <dbReference type="SAM" id="MobiDB-lite"/>
    </source>
</evidence>
<dbReference type="Proteomes" id="UP001157418">
    <property type="component" value="Unassembled WGS sequence"/>
</dbReference>
<proteinExistence type="predicted"/>
<gene>
    <name evidence="2" type="ORF">LVIROSA_LOCUS8835</name>
</gene>
<sequence length="101" mass="10854">MSLCSSAPLDWNISEDPVVAPSQPSDGSDGGSRSFCKQLPASGLAHTAISSLVGAFLIRAQHKSFDVQSSLPNIKHNNERRRVLKSTTFLFKNGIGRSRNG</sequence>
<keyword evidence="3" id="KW-1185">Reference proteome</keyword>
<protein>
    <submittedName>
        <fullName evidence="2">Uncharacterized protein</fullName>
    </submittedName>
</protein>
<feature type="region of interest" description="Disordered" evidence="1">
    <location>
        <begin position="1"/>
        <end position="34"/>
    </location>
</feature>
<evidence type="ECO:0000313" key="2">
    <source>
        <dbReference type="EMBL" id="CAH1421430.1"/>
    </source>
</evidence>
<reference evidence="2 3" key="1">
    <citation type="submission" date="2022-01" db="EMBL/GenBank/DDBJ databases">
        <authorList>
            <person name="Xiong W."/>
            <person name="Schranz E."/>
        </authorList>
    </citation>
    <scope>NUCLEOTIDE SEQUENCE [LARGE SCALE GENOMIC DNA]</scope>
</reference>
<evidence type="ECO:0000313" key="3">
    <source>
        <dbReference type="Proteomes" id="UP001157418"/>
    </source>
</evidence>